<reference evidence="1 2" key="1">
    <citation type="submission" date="2014-04" db="EMBL/GenBank/DDBJ databases">
        <title>Evolutionary Origins and Diversification of the Mycorrhizal Mutualists.</title>
        <authorList>
            <consortium name="DOE Joint Genome Institute"/>
            <consortium name="Mycorrhizal Genomics Consortium"/>
            <person name="Kohler A."/>
            <person name="Kuo A."/>
            <person name="Nagy L.G."/>
            <person name="Floudas D."/>
            <person name="Copeland A."/>
            <person name="Barry K.W."/>
            <person name="Cichocki N."/>
            <person name="Veneault-Fourrey C."/>
            <person name="LaButti K."/>
            <person name="Lindquist E.A."/>
            <person name="Lipzen A."/>
            <person name="Lundell T."/>
            <person name="Morin E."/>
            <person name="Murat C."/>
            <person name="Riley R."/>
            <person name="Ohm R."/>
            <person name="Sun H."/>
            <person name="Tunlid A."/>
            <person name="Henrissat B."/>
            <person name="Grigoriev I.V."/>
            <person name="Hibbett D.S."/>
            <person name="Martin F."/>
        </authorList>
    </citation>
    <scope>NUCLEOTIDE SEQUENCE [LARGE SCALE GENOMIC DNA]</scope>
    <source>
        <strain evidence="1 2">Koide BX008</strain>
    </source>
</reference>
<keyword evidence="2" id="KW-1185">Reference proteome</keyword>
<dbReference type="EMBL" id="KN818243">
    <property type="protein sequence ID" value="KIL65219.1"/>
    <property type="molecule type" value="Genomic_DNA"/>
</dbReference>
<proteinExistence type="predicted"/>
<accession>A0A0C2TEF4</accession>
<evidence type="ECO:0000313" key="1">
    <source>
        <dbReference type="EMBL" id="KIL65219.1"/>
    </source>
</evidence>
<dbReference type="Proteomes" id="UP000054549">
    <property type="component" value="Unassembled WGS sequence"/>
</dbReference>
<protein>
    <submittedName>
        <fullName evidence="1">Uncharacterized protein</fullName>
    </submittedName>
</protein>
<dbReference type="OrthoDB" id="3048706at2759"/>
<dbReference type="HOGENOM" id="CLU_1234718_0_0_1"/>
<organism evidence="1 2">
    <name type="scientific">Amanita muscaria (strain Koide BX008)</name>
    <dbReference type="NCBI Taxonomy" id="946122"/>
    <lineage>
        <taxon>Eukaryota</taxon>
        <taxon>Fungi</taxon>
        <taxon>Dikarya</taxon>
        <taxon>Basidiomycota</taxon>
        <taxon>Agaricomycotina</taxon>
        <taxon>Agaricomycetes</taxon>
        <taxon>Agaricomycetidae</taxon>
        <taxon>Agaricales</taxon>
        <taxon>Pluteineae</taxon>
        <taxon>Amanitaceae</taxon>
        <taxon>Amanita</taxon>
    </lineage>
</organism>
<evidence type="ECO:0000313" key="2">
    <source>
        <dbReference type="Proteomes" id="UP000054549"/>
    </source>
</evidence>
<dbReference type="InParanoid" id="A0A0C2TEF4"/>
<dbReference type="AlphaFoldDB" id="A0A0C2TEF4"/>
<gene>
    <name evidence="1" type="ORF">M378DRAFT_533771</name>
</gene>
<name>A0A0C2TEF4_AMAMK</name>
<sequence>MASNAATRSAYLGPSLSLDHGAPLFAVGEFVLIPKEIRVEGYVENEATAVGTDLPPVSTGSGPQHFSFIREVRLRSDRSFALEVYPVLSFTSTGGALPTYNRMSDAAKAALLPLPPLSSRHPTPDAFGEPLDFGNWSTDKDSFLHVFPRRLTMPTKESFKRMDHPLIMPFSVLFRIDSYREYLLSTTAMINPIPLLMAGAEIKKEALTLHMDTLETGEGRRLPE</sequence>